<evidence type="ECO:0008006" key="4">
    <source>
        <dbReference type="Google" id="ProtNLM"/>
    </source>
</evidence>
<keyword evidence="3" id="KW-1185">Reference proteome</keyword>
<feature type="chain" id="PRO_5031531625" description="Lipoprotein" evidence="1">
    <location>
        <begin position="21"/>
        <end position="192"/>
    </location>
</feature>
<accession>A0A7W5ZZD5</accession>
<feature type="signal peptide" evidence="1">
    <location>
        <begin position="1"/>
        <end position="20"/>
    </location>
</feature>
<keyword evidence="1" id="KW-0732">Signal</keyword>
<evidence type="ECO:0000313" key="2">
    <source>
        <dbReference type="EMBL" id="MBB3861883.1"/>
    </source>
</evidence>
<reference evidence="2 3" key="1">
    <citation type="submission" date="2020-08" db="EMBL/GenBank/DDBJ databases">
        <title>Genomic Encyclopedia of Type Strains, Phase IV (KMG-IV): sequencing the most valuable type-strain genomes for metagenomic binning, comparative biology and taxonomic classification.</title>
        <authorList>
            <person name="Goeker M."/>
        </authorList>
    </citation>
    <scope>NUCLEOTIDE SEQUENCE [LARGE SCALE GENOMIC DNA]</scope>
    <source>
        <strain evidence="2 3">DSM 14552</strain>
    </source>
</reference>
<gene>
    <name evidence="2" type="ORF">GGQ88_003173</name>
</gene>
<sequence>MKPSATLLACLAASLAGSCAMKPTEAPAVAITYDPMEPTGAVAQLLAQADAAQDNPRRLGQYLAALDSLGAHPAEGIADPLASWRAKAEMPQTPPYRGRVLGPAYKSGMLNPGSTVRLPQLFDGGRAARVAVATPGQEGLDFTVLDGEAKPVCPPAKARNRQCTWTPLYSGRFEIVLRNPTDASAGYYLVID</sequence>
<dbReference type="PROSITE" id="PS51257">
    <property type="entry name" value="PROKAR_LIPOPROTEIN"/>
    <property type="match status" value="1"/>
</dbReference>
<comment type="caution">
    <text evidence="2">The sequence shown here is derived from an EMBL/GenBank/DDBJ whole genome shotgun (WGS) entry which is preliminary data.</text>
</comment>
<evidence type="ECO:0000313" key="3">
    <source>
        <dbReference type="Proteomes" id="UP000562395"/>
    </source>
</evidence>
<dbReference type="AlphaFoldDB" id="A0A7W5ZZD5"/>
<proteinExistence type="predicted"/>
<protein>
    <recommendedName>
        <fullName evidence="4">Lipoprotein</fullName>
    </recommendedName>
</protein>
<dbReference type="Proteomes" id="UP000562395">
    <property type="component" value="Unassembled WGS sequence"/>
</dbReference>
<dbReference type="EMBL" id="JACICY010000008">
    <property type="protein sequence ID" value="MBB3861883.1"/>
    <property type="molecule type" value="Genomic_DNA"/>
</dbReference>
<evidence type="ECO:0000256" key="1">
    <source>
        <dbReference type="SAM" id="SignalP"/>
    </source>
</evidence>
<organism evidence="2 3">
    <name type="scientific">Novosphingobium hassiacum</name>
    <dbReference type="NCBI Taxonomy" id="173676"/>
    <lineage>
        <taxon>Bacteria</taxon>
        <taxon>Pseudomonadati</taxon>
        <taxon>Pseudomonadota</taxon>
        <taxon>Alphaproteobacteria</taxon>
        <taxon>Sphingomonadales</taxon>
        <taxon>Sphingomonadaceae</taxon>
        <taxon>Novosphingobium</taxon>
    </lineage>
</organism>
<dbReference type="RefSeq" id="WP_183614384.1">
    <property type="nucleotide sequence ID" value="NZ_JACICY010000008.1"/>
</dbReference>
<name>A0A7W5ZZD5_9SPHN</name>